<dbReference type="RefSeq" id="WP_151495282.1">
    <property type="nucleotide sequence ID" value="NZ_JBBOJP010000115.1"/>
</dbReference>
<gene>
    <name evidence="1" type="ORF">F8251_03965</name>
</gene>
<comment type="caution">
    <text evidence="1">The sequence shown here is derived from an EMBL/GenBank/DDBJ whole genome shotgun (WGS) entry which is preliminary data.</text>
</comment>
<reference evidence="1 2" key="1">
    <citation type="submission" date="2019-09" db="EMBL/GenBank/DDBJ databases">
        <title>Investigation of probiotic properties of different lactic acid bacteria.</title>
        <authorList>
            <person name="Jaomanjaka F."/>
            <person name="Blanc P."/>
        </authorList>
    </citation>
    <scope>NUCLEOTIDE SEQUENCE [LARGE SCALE GENOMIC DNA]</scope>
    <source>
        <strain evidence="1 2">BIO6272</strain>
    </source>
</reference>
<dbReference type="Pfam" id="PF10665">
    <property type="entry name" value="Minor_capsid_1"/>
    <property type="match status" value="1"/>
</dbReference>
<evidence type="ECO:0000313" key="1">
    <source>
        <dbReference type="EMBL" id="KAB1977223.1"/>
    </source>
</evidence>
<protein>
    <submittedName>
        <fullName evidence="1">Minor capsid protein</fullName>
    </submittedName>
</protein>
<dbReference type="Proteomes" id="UP000430323">
    <property type="component" value="Unassembled WGS sequence"/>
</dbReference>
<dbReference type="InterPro" id="IPR019612">
    <property type="entry name" value="Minor_capsid_put"/>
</dbReference>
<sequence>MLKPPKSMFPNSITLIKQIPKQDDPYNDDYEEIRTDINNVRFNLRTVYSGSNNDRQIVANATVIFMPPYTNPWIKLDDSYIGSKIIFNAKEYMITTVNRDMEPFNGNIYQYKVGVI</sequence>
<dbReference type="AlphaFoldDB" id="A0A6A1Z772"/>
<organism evidence="1 2">
    <name type="scientific">Lactobacillus crispatus</name>
    <dbReference type="NCBI Taxonomy" id="47770"/>
    <lineage>
        <taxon>Bacteria</taxon>
        <taxon>Bacillati</taxon>
        <taxon>Bacillota</taxon>
        <taxon>Bacilli</taxon>
        <taxon>Lactobacillales</taxon>
        <taxon>Lactobacillaceae</taxon>
        <taxon>Lactobacillus</taxon>
    </lineage>
</organism>
<accession>A0A6A1Z772</accession>
<name>A0A6A1Z772_9LACO</name>
<dbReference type="EMBL" id="WBOB01000013">
    <property type="protein sequence ID" value="KAB1977223.1"/>
    <property type="molecule type" value="Genomic_DNA"/>
</dbReference>
<proteinExistence type="predicted"/>
<evidence type="ECO:0000313" key="2">
    <source>
        <dbReference type="Proteomes" id="UP000430323"/>
    </source>
</evidence>